<dbReference type="AlphaFoldDB" id="A0A7W7YCN6"/>
<evidence type="ECO:0000313" key="3">
    <source>
        <dbReference type="Proteomes" id="UP000590740"/>
    </source>
</evidence>
<proteinExistence type="predicted"/>
<feature type="signal peptide" evidence="1">
    <location>
        <begin position="1"/>
        <end position="31"/>
    </location>
</feature>
<dbReference type="PROSITE" id="PS51257">
    <property type="entry name" value="PROKAR_LIPOPROTEIN"/>
    <property type="match status" value="1"/>
</dbReference>
<evidence type="ECO:0008006" key="4">
    <source>
        <dbReference type="Google" id="ProtNLM"/>
    </source>
</evidence>
<organism evidence="2 3">
    <name type="scientific">Prosthecobacter vanneervenii</name>
    <dbReference type="NCBI Taxonomy" id="48466"/>
    <lineage>
        <taxon>Bacteria</taxon>
        <taxon>Pseudomonadati</taxon>
        <taxon>Verrucomicrobiota</taxon>
        <taxon>Verrucomicrobiia</taxon>
        <taxon>Verrucomicrobiales</taxon>
        <taxon>Verrucomicrobiaceae</taxon>
        <taxon>Prosthecobacter</taxon>
    </lineage>
</organism>
<name>A0A7W7YCN6_9BACT</name>
<feature type="chain" id="PRO_5030980967" description="Lipoprotein" evidence="1">
    <location>
        <begin position="32"/>
        <end position="260"/>
    </location>
</feature>
<protein>
    <recommendedName>
        <fullName evidence="4">Lipoprotein</fullName>
    </recommendedName>
</protein>
<dbReference type="Proteomes" id="UP000590740">
    <property type="component" value="Unassembled WGS sequence"/>
</dbReference>
<gene>
    <name evidence="2" type="ORF">HNQ65_003008</name>
</gene>
<comment type="caution">
    <text evidence="2">The sequence shown here is derived from an EMBL/GenBank/DDBJ whole genome shotgun (WGS) entry which is preliminary data.</text>
</comment>
<sequence>MSADLCRLCKGTMMLLALALASCRTAKSVVAAVEVKPSTFLEHAGNLREVRERSPFLGNWWDPDKKMVATLEKVKKIYIAPVQHSHVRPMEGIIPKIEYGSWRRDRNLPTLAKYTRKKFIQVFKDSKNPRFTVVDEPGKEAVTLELSLLEWVPNTYTGFAVREVVDWVTFDGVAAVTLKGTRGVIAIEGRMIEPKSGKSFFEFADKEIGKTVLILPIQEFFPSGQAHFAITEWAKQLEELLRTKADVKVKDSFPVVLWNY</sequence>
<dbReference type="RefSeq" id="WP_184340350.1">
    <property type="nucleotide sequence ID" value="NZ_JACHIG010000006.1"/>
</dbReference>
<reference evidence="2 3" key="1">
    <citation type="submission" date="2020-08" db="EMBL/GenBank/DDBJ databases">
        <title>Genomic Encyclopedia of Type Strains, Phase IV (KMG-IV): sequencing the most valuable type-strain genomes for metagenomic binning, comparative biology and taxonomic classification.</title>
        <authorList>
            <person name="Goeker M."/>
        </authorList>
    </citation>
    <scope>NUCLEOTIDE SEQUENCE [LARGE SCALE GENOMIC DNA]</scope>
    <source>
        <strain evidence="2 3">DSM 12252</strain>
    </source>
</reference>
<keyword evidence="1" id="KW-0732">Signal</keyword>
<dbReference type="EMBL" id="JACHIG010000006">
    <property type="protein sequence ID" value="MBB5033420.1"/>
    <property type="molecule type" value="Genomic_DNA"/>
</dbReference>
<keyword evidence="3" id="KW-1185">Reference proteome</keyword>
<evidence type="ECO:0000256" key="1">
    <source>
        <dbReference type="SAM" id="SignalP"/>
    </source>
</evidence>
<evidence type="ECO:0000313" key="2">
    <source>
        <dbReference type="EMBL" id="MBB5033420.1"/>
    </source>
</evidence>
<accession>A0A7W7YCN6</accession>